<dbReference type="Proteomes" id="UP000295388">
    <property type="component" value="Unassembled WGS sequence"/>
</dbReference>
<evidence type="ECO:0000256" key="1">
    <source>
        <dbReference type="SAM" id="MobiDB-lite"/>
    </source>
</evidence>
<sequence>MRAGHSERRLTWGPGCRDRGGGWLRWRSESGEIIADGNRRYRITTFTGPDAGLVLVWDGVAILIYNPHDEPKYMREENPSEDAFVKQTFFFKDGTDEFMQTCPNARRLGLKTLYGRSAVRYACDKVDPGETGQVEMDAREIALDEQTGLMLVNGPSIPIEVTFGPPINADTFSTKLPPGSDGIDSTNLPPDAETTAPDQLGTLRVPAVGGGELTAASYRRKPFVVVTGPAAGIRSALSRLLPMTDGGANLRSSDC</sequence>
<dbReference type="AlphaFoldDB" id="A0A4R6JJR3"/>
<evidence type="ECO:0000313" key="3">
    <source>
        <dbReference type="Proteomes" id="UP000295388"/>
    </source>
</evidence>
<reference evidence="2 3" key="1">
    <citation type="submission" date="2019-03" db="EMBL/GenBank/DDBJ databases">
        <title>Genomic Encyclopedia of Type Strains, Phase III (KMG-III): the genomes of soil and plant-associated and newly described type strains.</title>
        <authorList>
            <person name="Whitman W."/>
        </authorList>
    </citation>
    <scope>NUCLEOTIDE SEQUENCE [LARGE SCALE GENOMIC DNA]</scope>
    <source>
        <strain evidence="2 3">VKM Ac-2527</strain>
    </source>
</reference>
<proteinExistence type="predicted"/>
<accession>A0A4R6JJR3</accession>
<evidence type="ECO:0000313" key="2">
    <source>
        <dbReference type="EMBL" id="TDO34805.1"/>
    </source>
</evidence>
<feature type="region of interest" description="Disordered" evidence="1">
    <location>
        <begin position="177"/>
        <end position="197"/>
    </location>
</feature>
<name>A0A4R6JJR3_9ACTN</name>
<gene>
    <name evidence="2" type="ORF">EV643_12562</name>
</gene>
<dbReference type="OrthoDB" id="9812811at2"/>
<organism evidence="2 3">
    <name type="scientific">Kribbella caucasensis</name>
    <dbReference type="NCBI Taxonomy" id="2512215"/>
    <lineage>
        <taxon>Bacteria</taxon>
        <taxon>Bacillati</taxon>
        <taxon>Actinomycetota</taxon>
        <taxon>Actinomycetes</taxon>
        <taxon>Propionibacteriales</taxon>
        <taxon>Kribbellaceae</taxon>
        <taxon>Kribbella</taxon>
    </lineage>
</organism>
<keyword evidence="3" id="KW-1185">Reference proteome</keyword>
<dbReference type="RefSeq" id="WP_133804716.1">
    <property type="nucleotide sequence ID" value="NZ_SNWQ01000025.1"/>
</dbReference>
<dbReference type="EMBL" id="SNWQ01000025">
    <property type="protein sequence ID" value="TDO34805.1"/>
    <property type="molecule type" value="Genomic_DNA"/>
</dbReference>
<protein>
    <submittedName>
        <fullName evidence="2">Uncharacterized protein</fullName>
    </submittedName>
</protein>
<comment type="caution">
    <text evidence="2">The sequence shown here is derived from an EMBL/GenBank/DDBJ whole genome shotgun (WGS) entry which is preliminary data.</text>
</comment>